<feature type="binding site" evidence="17">
    <location>
        <position position="298"/>
    </location>
    <ligand>
        <name>Mg(2+)</name>
        <dbReference type="ChEBI" id="CHEBI:18420"/>
        <label>2</label>
    </ligand>
</feature>
<dbReference type="PANTHER" id="PTHR11405:SF53">
    <property type="entry name" value="CARBAMOYL-PHOSPHATE SYNTHASE [AMMONIA], MITOCHONDRIAL"/>
    <property type="match status" value="1"/>
</dbReference>
<comment type="function">
    <text evidence="17">Large subunit of the glutamine-dependent carbamoyl phosphate synthetase (CPSase). CPSase catalyzes the formation of carbamoyl phosphate from the ammonia moiety of glutamine, carbonate, and phosphate donated by ATP, constituting the first step of 2 biosynthetic pathways, one leading to arginine and/or urea and the other to pyrimidine nucleotides. The large subunit (synthetase) binds the substrates ammonia (free or transferred from glutamine from the small subunit), hydrogencarbonate and ATP and carries out an ATP-coupled ligase reaction, activating hydrogencarbonate by forming carboxy phosphate which reacts with ammonia to form carbamoyl phosphate.</text>
</comment>
<dbReference type="Proteomes" id="UP000077407">
    <property type="component" value="Unassembled WGS sequence"/>
</dbReference>
<dbReference type="PATRIC" id="fig|1538.10.peg.3210"/>
<dbReference type="InterPro" id="IPR005479">
    <property type="entry name" value="CPAse_ATP-bd"/>
</dbReference>
<dbReference type="UniPathway" id="UPA00070">
    <property type="reaction ID" value="UER00115"/>
</dbReference>
<feature type="binding site" evidence="17">
    <location>
        <position position="832"/>
    </location>
    <ligand>
        <name>Mg(2+)</name>
        <dbReference type="ChEBI" id="CHEBI:18420"/>
        <label>3</label>
    </ligand>
</feature>
<accession>A0A162KU61</accession>
<dbReference type="EC" id="6.3.5.5" evidence="17"/>
<evidence type="ECO:0000256" key="7">
    <source>
        <dbReference type="ARBA" id="ARBA00022723"/>
    </source>
</evidence>
<dbReference type="InterPro" id="IPR005483">
    <property type="entry name" value="CPSase_dom"/>
</dbReference>
<feature type="binding site" evidence="17">
    <location>
        <position position="284"/>
    </location>
    <ligand>
        <name>Mg(2+)</name>
        <dbReference type="ChEBI" id="CHEBI:18420"/>
        <label>1</label>
    </ligand>
</feature>
<dbReference type="Pfam" id="PF02787">
    <property type="entry name" value="CPSase_L_D3"/>
    <property type="match status" value="1"/>
</dbReference>
<dbReference type="GO" id="GO:0046872">
    <property type="term" value="F:metal ion binding"/>
    <property type="evidence" value="ECO:0007669"/>
    <property type="project" value="UniProtKB-KW"/>
</dbReference>
<dbReference type="EC" id="6.3.4.16" evidence="17"/>
<keyword evidence="10 17" id="KW-0067">ATP-binding</keyword>
<feature type="binding site" evidence="17">
    <location>
        <position position="834"/>
    </location>
    <ligand>
        <name>Mn(2+)</name>
        <dbReference type="ChEBI" id="CHEBI:29035"/>
        <label>4</label>
    </ligand>
</feature>
<dbReference type="NCBIfam" id="TIGR01369">
    <property type="entry name" value="CPSaseII_lrg"/>
    <property type="match status" value="1"/>
</dbReference>
<feature type="binding site" evidence="17">
    <location>
        <position position="208"/>
    </location>
    <ligand>
        <name>ATP</name>
        <dbReference type="ChEBI" id="CHEBI:30616"/>
        <label>1</label>
    </ligand>
</feature>
<feature type="binding site" evidence="17">
    <location>
        <position position="746"/>
    </location>
    <ligand>
        <name>ATP</name>
        <dbReference type="ChEBI" id="CHEBI:30616"/>
        <label>2</label>
    </ligand>
</feature>
<dbReference type="GO" id="GO:0004088">
    <property type="term" value="F:carbamoyl-phosphate synthase (glutamine-hydrolyzing) activity"/>
    <property type="evidence" value="ECO:0007669"/>
    <property type="project" value="UniProtKB-UniRule"/>
</dbReference>
<evidence type="ECO:0000259" key="18">
    <source>
        <dbReference type="PROSITE" id="PS50975"/>
    </source>
</evidence>
<dbReference type="RefSeq" id="WP_063556495.1">
    <property type="nucleotide sequence ID" value="NZ_LITT01000046.1"/>
</dbReference>
<dbReference type="InterPro" id="IPR011761">
    <property type="entry name" value="ATP-grasp"/>
</dbReference>
<feature type="binding site" evidence="17">
    <location>
        <position position="748"/>
    </location>
    <ligand>
        <name>ATP</name>
        <dbReference type="ChEBI" id="CHEBI:30616"/>
        <label>2</label>
    </ligand>
</feature>
<dbReference type="GO" id="GO:0004087">
    <property type="term" value="F:carbamoyl-phosphate synthase (ammonia) activity"/>
    <property type="evidence" value="ECO:0007669"/>
    <property type="project" value="UniProtKB-EC"/>
</dbReference>
<feature type="binding site" evidence="17">
    <location>
        <position position="779"/>
    </location>
    <ligand>
        <name>ATP</name>
        <dbReference type="ChEBI" id="CHEBI:30616"/>
        <label>2</label>
    </ligand>
</feature>
<dbReference type="Gene3D" id="3.30.1490.20">
    <property type="entry name" value="ATP-grasp fold, A domain"/>
    <property type="match status" value="1"/>
</dbReference>
<dbReference type="AlphaFoldDB" id="A0A162KU61"/>
<evidence type="ECO:0000313" key="21">
    <source>
        <dbReference type="Proteomes" id="UP000077407"/>
    </source>
</evidence>
<feature type="binding site" evidence="17">
    <location>
        <position position="777"/>
    </location>
    <ligand>
        <name>ATP</name>
        <dbReference type="ChEBI" id="CHEBI:30616"/>
        <label>2</label>
    </ligand>
</feature>
<keyword evidence="7" id="KW-0479">Metal-binding</keyword>
<feature type="binding site" evidence="17">
    <location>
        <position position="820"/>
    </location>
    <ligand>
        <name>Mg(2+)</name>
        <dbReference type="ChEBI" id="CHEBI:18420"/>
        <label>3</label>
    </ligand>
</feature>
<dbReference type="PROSITE" id="PS51855">
    <property type="entry name" value="MGS"/>
    <property type="match status" value="1"/>
</dbReference>
<feature type="binding site" evidence="17">
    <location>
        <position position="169"/>
    </location>
    <ligand>
        <name>ATP</name>
        <dbReference type="ChEBI" id="CHEBI:30616"/>
        <label>1</label>
    </ligand>
</feature>
<dbReference type="Pfam" id="PF02142">
    <property type="entry name" value="MGS"/>
    <property type="match status" value="1"/>
</dbReference>
<dbReference type="InterPro" id="IPR011607">
    <property type="entry name" value="MGS-like_dom"/>
</dbReference>
<dbReference type="FunFam" id="1.10.1030.10:FF:000002">
    <property type="entry name" value="Carbamoyl-phosphate synthase large chain"/>
    <property type="match status" value="1"/>
</dbReference>
<dbReference type="Gene3D" id="3.40.50.20">
    <property type="match status" value="2"/>
</dbReference>
<keyword evidence="12 17" id="KW-0665">Pyrimidine biosynthesis</keyword>
<evidence type="ECO:0000313" key="20">
    <source>
        <dbReference type="EMBL" id="OAA84056.1"/>
    </source>
</evidence>
<comment type="cofactor">
    <cofactor evidence="1">
        <name>Mn(2+)</name>
        <dbReference type="ChEBI" id="CHEBI:29035"/>
    </cofactor>
</comment>
<feature type="region of interest" description="Allosteric domain" evidence="17">
    <location>
        <begin position="930"/>
        <end position="1068"/>
    </location>
</feature>
<feature type="region of interest" description="Carbamoyl phosphate synthetic domain" evidence="17">
    <location>
        <begin position="547"/>
        <end position="929"/>
    </location>
</feature>
<feature type="binding site" evidence="17">
    <location>
        <position position="284"/>
    </location>
    <ligand>
        <name>Mn(2+)</name>
        <dbReference type="ChEBI" id="CHEBI:29035"/>
        <label>1</label>
    </ligand>
</feature>
<evidence type="ECO:0000256" key="17">
    <source>
        <dbReference type="HAMAP-Rule" id="MF_01210"/>
    </source>
</evidence>
<feature type="binding site" evidence="17">
    <location>
        <position position="298"/>
    </location>
    <ligand>
        <name>Mg(2+)</name>
        <dbReference type="ChEBI" id="CHEBI:18420"/>
        <label>1</label>
    </ligand>
</feature>
<dbReference type="SUPFAM" id="SSF48108">
    <property type="entry name" value="Carbamoyl phosphate synthetase, large subunit connection domain"/>
    <property type="match status" value="1"/>
</dbReference>
<feature type="binding site" evidence="17">
    <location>
        <position position="300"/>
    </location>
    <ligand>
        <name>Mn(2+)</name>
        <dbReference type="ChEBI" id="CHEBI:29035"/>
        <label>2</label>
    </ligand>
</feature>
<evidence type="ECO:0000256" key="4">
    <source>
        <dbReference type="ARBA" id="ARBA00022571"/>
    </source>
</evidence>
<dbReference type="Gene3D" id="3.40.50.1380">
    <property type="entry name" value="Methylglyoxal synthase-like domain"/>
    <property type="match status" value="1"/>
</dbReference>
<dbReference type="NCBIfam" id="NF003671">
    <property type="entry name" value="PRK05294.1"/>
    <property type="match status" value="1"/>
</dbReference>
<dbReference type="SMART" id="SM01209">
    <property type="entry name" value="GARS_A"/>
    <property type="match status" value="1"/>
</dbReference>
<dbReference type="InterPro" id="IPR006275">
    <property type="entry name" value="CPSase_lsu"/>
</dbReference>
<dbReference type="InterPro" id="IPR013815">
    <property type="entry name" value="ATP_grasp_subdomain_1"/>
</dbReference>
<dbReference type="FunFam" id="3.40.50.20:FF:000001">
    <property type="entry name" value="Carbamoyl-phosphate synthase large chain"/>
    <property type="match status" value="2"/>
</dbReference>
<feature type="binding site" evidence="17">
    <location>
        <position position="176"/>
    </location>
    <ligand>
        <name>ATP</name>
        <dbReference type="ChEBI" id="CHEBI:30616"/>
        <label>1</label>
    </ligand>
</feature>
<evidence type="ECO:0000256" key="1">
    <source>
        <dbReference type="ARBA" id="ARBA00001936"/>
    </source>
</evidence>
<evidence type="ECO:0000256" key="9">
    <source>
        <dbReference type="ARBA" id="ARBA00022741"/>
    </source>
</evidence>
<comment type="domain">
    <text evidence="17">The large subunit is composed of 2 ATP-grasp domains that are involved in binding the 2 ATP molecules needed for carbamoyl phosphate synthesis. The N-terminal ATP-grasp domain (referred to as the carboxyphosphate synthetic component) catalyzes the ATP-dependent phosphorylation of hydrogencarbonate to carboxyphosphate and the subsequent nucleophilic attack by ammonia to form a carbamate intermediate. The C-terminal ATP-grasp domain (referred to as the carbamoyl phosphate synthetic component) then catalyzes the phosphorylation of carbamate with the second ATP to form the end product carbamoyl phosphate. The reactive and unstable enzyme intermediates are sequentially channeled from one active site to the next through the interior of the protein over a distance of at least 96 A.</text>
</comment>
<dbReference type="PROSITE" id="PS00866">
    <property type="entry name" value="CPSASE_1"/>
    <property type="match status" value="1"/>
</dbReference>
<feature type="domain" description="ATP-grasp" evidence="18">
    <location>
        <begin position="133"/>
        <end position="327"/>
    </location>
</feature>
<evidence type="ECO:0000256" key="11">
    <source>
        <dbReference type="ARBA" id="ARBA00022842"/>
    </source>
</evidence>
<feature type="binding site" evidence="17">
    <location>
        <position position="752"/>
    </location>
    <ligand>
        <name>ATP</name>
        <dbReference type="ChEBI" id="CHEBI:30616"/>
        <label>2</label>
    </ligand>
</feature>
<feature type="binding site" evidence="17">
    <location>
        <position position="242"/>
    </location>
    <ligand>
        <name>ATP</name>
        <dbReference type="ChEBI" id="CHEBI:30616"/>
        <label>1</label>
    </ligand>
</feature>
<feature type="binding site" evidence="17">
    <location>
        <position position="241"/>
    </location>
    <ligand>
        <name>ATP</name>
        <dbReference type="ChEBI" id="CHEBI:30616"/>
        <label>1</label>
    </ligand>
</feature>
<evidence type="ECO:0000256" key="15">
    <source>
        <dbReference type="ARBA" id="ARBA00048816"/>
    </source>
</evidence>
<dbReference type="EMBL" id="LITT01000046">
    <property type="protein sequence ID" value="OAA84056.1"/>
    <property type="molecule type" value="Genomic_DNA"/>
</dbReference>
<dbReference type="PANTHER" id="PTHR11405">
    <property type="entry name" value="CARBAMOYLTRANSFERASE FAMILY MEMBER"/>
    <property type="match status" value="1"/>
</dbReference>
<evidence type="ECO:0000256" key="14">
    <source>
        <dbReference type="ARBA" id="ARBA00047359"/>
    </source>
</evidence>
<sequence>MPLRENLKKVLIIGSGPIIIGQAAEFDYSGTQACEAIKKEGIQTVLVNSNPATIMTDKNIADKTYIEPLTVESLEAIIKREKPNGVLAGFGGQTALNLAMELNQIGVFKKYNVELLGIKTESIKNAEDRESFKNLMNEIDEPIAVSEIATNLEECKEFLNKVSLPIIIRPAYTLGGTGGGIASTYEEYMEICENGLEESPINQILLEQSLAGWKELEYEIMRDKKDNCMVVCNMENLDPVGIHTGDSIVVAPSQTLNDREYQMLRRSAIKIIRTLKIEGGCNIQFALDPNSNRYMVIEVNPRVSRSSALASKAAGYPIAKIAAKIALGYTLDELKNYVTGNSSALFEPALDYCVVKMPKWPFDKFKTANRTLKTQMKATGEVMAIDRSFESALLKAVISLEGKIIGLKLDEFENMSKDEIIEKINNQDDERLFALAEALRKGITIDELHELTKIDKWFIGGIENIVDMENELINNVPNVETIQKAEVMGFTDEYICKLIGMKLEDLKKLREVNGIKSVYKMVDTCSGEFEAKTSYYYSCYELESDNVVSNNKKILVIGSGPIRIGQGIEFDYCCVNGVWAIKKAGYEAIIINNNPETVSTDFDISDKLYFEPLYIDDVMNVINEEKVDGVIVQFGGQTALNLSKKLNDRGVNLLGTSFESIDLAEDREKFRVLLKELDINSPVGGSVTSLEEADNLVAEIGYPVIVRPSYVIGGRAMKVVYNYEELCKYLKDAVNLSKEHPVLVDKYIVGKEIEVDAISDGQDLIIPGIMEHIEKTGVHSGDSIAVYPASDLPEKVLKKIEDYTVKIAKKLNVKGLLNVQYAFDGDKVYVIEVNPRASRTVPILSKVTNIPMVEIAVEVMLGKKIKDFHYKQDMYRYSNIYAVKMPIFSNKKLSGVDVALGPEMKSTGEVLGVDFDKDKAIYKAFKASGVKILQEGNLYVSVNDIDKKDSLNVIKKYGELGFSISASSGTYKFLSENGVKCSELDLDTAVEYIKDKKIDIVINTATQGYNTTRQGFILRHTALAHDKIVFTCLDTANAYIDAILTEKNEENIEYRTMGEYLQEPALRS</sequence>
<comment type="subunit">
    <text evidence="17">Composed of two chains; the small (or glutamine) chain promotes the hydrolysis of glutamine to ammonia, which is used by the large (or ammonia) chain to synthesize carbamoyl phosphate. Tetramer of heterodimers (alpha,beta)4.</text>
</comment>
<dbReference type="Gene3D" id="1.10.1030.10">
    <property type="entry name" value="Carbamoyl-phosphate synthetase, large subunit oligomerisation domain"/>
    <property type="match status" value="1"/>
</dbReference>
<evidence type="ECO:0000256" key="12">
    <source>
        <dbReference type="ARBA" id="ARBA00022975"/>
    </source>
</evidence>
<dbReference type="InterPro" id="IPR036897">
    <property type="entry name" value="CarbamoylP_synth_lsu_oligo_sf"/>
</dbReference>
<dbReference type="InterPro" id="IPR005480">
    <property type="entry name" value="CPSase_lsu_oligo"/>
</dbReference>
<feature type="binding site" evidence="17">
    <location>
        <position position="707"/>
    </location>
    <ligand>
        <name>ATP</name>
        <dbReference type="ChEBI" id="CHEBI:30616"/>
        <label>2</label>
    </ligand>
</feature>
<feature type="binding site" evidence="17">
    <location>
        <position position="298"/>
    </location>
    <ligand>
        <name>Mn(2+)</name>
        <dbReference type="ChEBI" id="CHEBI:29035"/>
        <label>1</label>
    </ligand>
</feature>
<feature type="binding site" evidence="17">
    <location>
        <position position="243"/>
    </location>
    <ligand>
        <name>ATP</name>
        <dbReference type="ChEBI" id="CHEBI:30616"/>
        <label>1</label>
    </ligand>
</feature>
<comment type="catalytic activity">
    <reaction evidence="15 17">
        <text>hydrogencarbonate + L-glutamine + 2 ATP + H2O = carbamoyl phosphate + L-glutamate + 2 ADP + phosphate + 2 H(+)</text>
        <dbReference type="Rhea" id="RHEA:18633"/>
        <dbReference type="ChEBI" id="CHEBI:15377"/>
        <dbReference type="ChEBI" id="CHEBI:15378"/>
        <dbReference type="ChEBI" id="CHEBI:17544"/>
        <dbReference type="ChEBI" id="CHEBI:29985"/>
        <dbReference type="ChEBI" id="CHEBI:30616"/>
        <dbReference type="ChEBI" id="CHEBI:43474"/>
        <dbReference type="ChEBI" id="CHEBI:58228"/>
        <dbReference type="ChEBI" id="CHEBI:58359"/>
        <dbReference type="ChEBI" id="CHEBI:456216"/>
        <dbReference type="EC" id="6.3.5.5"/>
    </reaction>
</comment>
<dbReference type="GO" id="GO:0006541">
    <property type="term" value="P:glutamine metabolic process"/>
    <property type="evidence" value="ECO:0007669"/>
    <property type="project" value="TreeGrafter"/>
</dbReference>
<evidence type="ECO:0000256" key="8">
    <source>
        <dbReference type="ARBA" id="ARBA00022737"/>
    </source>
</evidence>
<keyword evidence="9 17" id="KW-0547">Nucleotide-binding</keyword>
<evidence type="ECO:0000256" key="3">
    <source>
        <dbReference type="ARBA" id="ARBA00009799"/>
    </source>
</evidence>
<dbReference type="InterPro" id="IPR016185">
    <property type="entry name" value="PreATP-grasp_dom_sf"/>
</dbReference>
<comment type="caution">
    <text evidence="17">Lacks conserved residue(s) required for the propagation of feature annotation.</text>
</comment>
<proteinExistence type="inferred from homology"/>
<evidence type="ECO:0000256" key="2">
    <source>
        <dbReference type="ARBA" id="ARBA00005077"/>
    </source>
</evidence>
<feature type="binding site" evidence="17">
    <location>
        <position position="832"/>
    </location>
    <ligand>
        <name>Mn(2+)</name>
        <dbReference type="ChEBI" id="CHEBI:29035"/>
        <label>4</label>
    </ligand>
</feature>
<keyword evidence="5 17" id="KW-0436">Ligase</keyword>
<dbReference type="OrthoDB" id="9804197at2"/>
<comment type="function">
    <text evidence="16">Small subunit of the glutamine-dependent carbamoyl phosphate synthetase (CPSase). CPSase catalyzes the formation of carbamoyl phosphate from the ammonia moiety of glutamine, carbonate, and phosphate donated by ATP, constituting the first step of the biosynthetic pathway leading to pyrimidine nucleotides. The large subunit (synthetase) binds the substrates ammonia (free or transferred from glutamine from the small subunit), hydrogencarbonate and ATP and carries out an ATP-coupled ligase reaction, activating hydrogencarbonate by forming carboxy phosphate which reacts with ammonia to form carbamoyl phosphate.</text>
</comment>
<organism evidence="20 21">
    <name type="scientific">Clostridium ljungdahlii</name>
    <dbReference type="NCBI Taxonomy" id="1538"/>
    <lineage>
        <taxon>Bacteria</taxon>
        <taxon>Bacillati</taxon>
        <taxon>Bacillota</taxon>
        <taxon>Clostridia</taxon>
        <taxon>Eubacteriales</taxon>
        <taxon>Clostridiaceae</taxon>
        <taxon>Clostridium</taxon>
    </lineage>
</organism>
<feature type="binding site" evidence="17">
    <location>
        <position position="834"/>
    </location>
    <ligand>
        <name>Mg(2+)</name>
        <dbReference type="ChEBI" id="CHEBI:18420"/>
        <label>4</label>
    </ligand>
</feature>
<name>A0A162KU61_9CLOT</name>
<dbReference type="HAMAP" id="MF_01210_B">
    <property type="entry name" value="CPSase_L_chain_B"/>
    <property type="match status" value="1"/>
</dbReference>
<feature type="binding site" evidence="17">
    <location>
        <position position="820"/>
    </location>
    <ligand>
        <name>Mn(2+)</name>
        <dbReference type="ChEBI" id="CHEBI:29035"/>
        <label>3</label>
    </ligand>
</feature>
<dbReference type="GO" id="GO:0006526">
    <property type="term" value="P:L-arginine biosynthetic process"/>
    <property type="evidence" value="ECO:0007669"/>
    <property type="project" value="UniProtKB-UniRule"/>
</dbReference>
<comment type="cofactor">
    <cofactor evidence="17">
        <name>Mg(2+)</name>
        <dbReference type="ChEBI" id="CHEBI:18420"/>
    </cofactor>
    <cofactor evidence="17">
        <name>Mn(2+)</name>
        <dbReference type="ChEBI" id="CHEBI:29035"/>
    </cofactor>
    <text evidence="17">Binds 4 Mg(2+) or Mn(2+) ions per subunit.</text>
</comment>
<dbReference type="PROSITE" id="PS00867">
    <property type="entry name" value="CPSASE_2"/>
    <property type="match status" value="2"/>
</dbReference>
<feature type="region of interest" description="Carboxyphosphate synthetic domain" evidence="17">
    <location>
        <begin position="1"/>
        <end position="401"/>
    </location>
</feature>
<keyword evidence="11" id="KW-0460">Magnesium</keyword>
<feature type="binding site" evidence="17">
    <location>
        <position position="210"/>
    </location>
    <ligand>
        <name>ATP</name>
        <dbReference type="ChEBI" id="CHEBI:30616"/>
        <label>1</label>
    </ligand>
</feature>
<feature type="binding site" evidence="17">
    <location>
        <position position="298"/>
    </location>
    <ligand>
        <name>Mn(2+)</name>
        <dbReference type="ChEBI" id="CHEBI:29035"/>
        <label>2</label>
    </ligand>
</feature>
<keyword evidence="4 17" id="KW-0055">Arginine biosynthesis</keyword>
<comment type="caution">
    <text evidence="20">The sequence shown here is derived from an EMBL/GenBank/DDBJ whole genome shotgun (WGS) entry which is preliminary data.</text>
</comment>
<gene>
    <name evidence="20" type="primary">carB_2</name>
    <name evidence="17" type="synonym">carB</name>
    <name evidence="20" type="ORF">WY13_03185</name>
</gene>
<evidence type="ECO:0000259" key="19">
    <source>
        <dbReference type="PROSITE" id="PS51855"/>
    </source>
</evidence>
<feature type="binding site" evidence="17">
    <location>
        <position position="284"/>
    </location>
    <ligand>
        <name>ATP</name>
        <dbReference type="ChEBI" id="CHEBI:30616"/>
        <label>1</label>
    </ligand>
</feature>
<evidence type="ECO:0000256" key="16">
    <source>
        <dbReference type="ARBA" id="ARBA00060037"/>
    </source>
</evidence>
<feature type="binding site" evidence="17">
    <location>
        <position position="298"/>
    </location>
    <ligand>
        <name>ATP</name>
        <dbReference type="ChEBI" id="CHEBI:30616"/>
        <label>1</label>
    </ligand>
</feature>
<dbReference type="SMART" id="SM00851">
    <property type="entry name" value="MGS"/>
    <property type="match status" value="1"/>
</dbReference>
<evidence type="ECO:0000256" key="10">
    <source>
        <dbReference type="ARBA" id="ARBA00022840"/>
    </source>
</evidence>
<feature type="binding site" evidence="17">
    <location>
        <position position="175"/>
    </location>
    <ligand>
        <name>ATP</name>
        <dbReference type="ChEBI" id="CHEBI:30616"/>
        <label>1</label>
    </ligand>
</feature>
<protein>
    <recommendedName>
        <fullName evidence="17">Carbamoyl phosphate synthase large chain</fullName>
        <ecNumber evidence="17">6.3.4.16</ecNumber>
        <ecNumber evidence="17">6.3.5.5</ecNumber>
    </recommendedName>
    <alternativeName>
        <fullName evidence="17">Carbamoyl phosphate synthetase ammonia chain</fullName>
    </alternativeName>
</protein>
<feature type="binding site" evidence="17">
    <location>
        <position position="832"/>
    </location>
    <ligand>
        <name>ATP</name>
        <dbReference type="ChEBI" id="CHEBI:30616"/>
        <label>2</label>
    </ligand>
</feature>
<evidence type="ECO:0000256" key="6">
    <source>
        <dbReference type="ARBA" id="ARBA00022605"/>
    </source>
</evidence>
<dbReference type="GO" id="GO:0005737">
    <property type="term" value="C:cytoplasm"/>
    <property type="evidence" value="ECO:0007669"/>
    <property type="project" value="TreeGrafter"/>
</dbReference>
<feature type="binding site" evidence="17">
    <location>
        <position position="129"/>
    </location>
    <ligand>
        <name>ATP</name>
        <dbReference type="ChEBI" id="CHEBI:30616"/>
        <label>1</label>
    </ligand>
</feature>
<dbReference type="NCBIfam" id="NF009455">
    <property type="entry name" value="PRK12815.1"/>
    <property type="match status" value="1"/>
</dbReference>
<dbReference type="PRINTS" id="PR00098">
    <property type="entry name" value="CPSASE"/>
</dbReference>
<dbReference type="SMART" id="SM01096">
    <property type="entry name" value="CPSase_L_D3"/>
    <property type="match status" value="1"/>
</dbReference>
<dbReference type="InterPro" id="IPR058047">
    <property type="entry name" value="CPSase_preATP-grasp"/>
</dbReference>
<dbReference type="UniPathway" id="UPA00068">
    <property type="reaction ID" value="UER00171"/>
</dbReference>
<feature type="binding site" evidence="17">
    <location>
        <position position="215"/>
    </location>
    <ligand>
        <name>ATP</name>
        <dbReference type="ChEBI" id="CHEBI:30616"/>
        <label>1</label>
    </ligand>
</feature>
<dbReference type="GO" id="GO:0044205">
    <property type="term" value="P:'de novo' UMP biosynthetic process"/>
    <property type="evidence" value="ECO:0007669"/>
    <property type="project" value="UniProtKB-UniRule"/>
</dbReference>
<dbReference type="InterPro" id="IPR036914">
    <property type="entry name" value="MGS-like_dom_sf"/>
</dbReference>
<dbReference type="FunFam" id="3.30.470.20:FF:000001">
    <property type="entry name" value="Carbamoyl-phosphate synthase large chain"/>
    <property type="match status" value="1"/>
</dbReference>
<dbReference type="FunFam" id="3.30.470.20:FF:000026">
    <property type="entry name" value="Carbamoyl-phosphate synthase large chain"/>
    <property type="match status" value="1"/>
</dbReference>
<feature type="binding site" evidence="17">
    <location>
        <position position="300"/>
    </location>
    <ligand>
        <name>Mg(2+)</name>
        <dbReference type="ChEBI" id="CHEBI:18420"/>
        <label>2</label>
    </ligand>
</feature>
<dbReference type="PROSITE" id="PS50975">
    <property type="entry name" value="ATP_GRASP"/>
    <property type="match status" value="2"/>
</dbReference>
<comment type="pathway">
    <text evidence="17">Pyrimidine metabolism; UMP biosynthesis via de novo pathway; (S)-dihydroorotate from bicarbonate: step 1/3.</text>
</comment>
<feature type="domain" description="MGS-like" evidence="19">
    <location>
        <begin position="930"/>
        <end position="1068"/>
    </location>
</feature>
<feature type="binding site" evidence="17">
    <location>
        <position position="832"/>
    </location>
    <ligand>
        <name>Mn(2+)</name>
        <dbReference type="ChEBI" id="CHEBI:29035"/>
        <label>3</label>
    </ligand>
</feature>
<keyword evidence="6 17" id="KW-0028">Amino-acid biosynthesis</keyword>
<feature type="binding site" evidence="17">
    <location>
        <position position="778"/>
    </location>
    <ligand>
        <name>ATP</name>
        <dbReference type="ChEBI" id="CHEBI:30616"/>
        <label>2</label>
    </ligand>
</feature>
<comment type="catalytic activity">
    <reaction evidence="14 17">
        <text>hydrogencarbonate + NH4(+) + 2 ATP = carbamoyl phosphate + 2 ADP + phosphate + 2 H(+)</text>
        <dbReference type="Rhea" id="RHEA:18029"/>
        <dbReference type="ChEBI" id="CHEBI:15378"/>
        <dbReference type="ChEBI" id="CHEBI:17544"/>
        <dbReference type="ChEBI" id="CHEBI:28938"/>
        <dbReference type="ChEBI" id="CHEBI:30616"/>
        <dbReference type="ChEBI" id="CHEBI:43474"/>
        <dbReference type="ChEBI" id="CHEBI:58228"/>
        <dbReference type="ChEBI" id="CHEBI:456216"/>
        <dbReference type="EC" id="6.3.4.16"/>
    </reaction>
</comment>
<feature type="domain" description="ATP-grasp" evidence="18">
    <location>
        <begin position="671"/>
        <end position="861"/>
    </location>
</feature>
<feature type="binding site" evidence="17">
    <location>
        <position position="820"/>
    </location>
    <ligand>
        <name>ATP</name>
        <dbReference type="ChEBI" id="CHEBI:30616"/>
        <label>2</label>
    </ligand>
</feature>
<dbReference type="Pfam" id="PF02786">
    <property type="entry name" value="CPSase_L_D2"/>
    <property type="match status" value="2"/>
</dbReference>
<feature type="binding site" evidence="17">
    <location>
        <position position="780"/>
    </location>
    <ligand>
        <name>ATP</name>
        <dbReference type="ChEBI" id="CHEBI:30616"/>
        <label>2</label>
    </ligand>
</feature>
<comment type="pathway">
    <text evidence="2 17">Amino-acid biosynthesis; L-arginine biosynthesis; carbamoyl phosphate from bicarbonate: step 1/1.</text>
</comment>
<dbReference type="Pfam" id="PF25596">
    <property type="entry name" value="CPSase_L_D1"/>
    <property type="match status" value="2"/>
</dbReference>
<feature type="binding site" evidence="17">
    <location>
        <position position="832"/>
    </location>
    <ligand>
        <name>Mg(2+)</name>
        <dbReference type="ChEBI" id="CHEBI:18420"/>
        <label>4</label>
    </ligand>
</feature>
<dbReference type="SUPFAM" id="SSF56059">
    <property type="entry name" value="Glutathione synthetase ATP-binding domain-like"/>
    <property type="match status" value="2"/>
</dbReference>
<dbReference type="GO" id="GO:0005524">
    <property type="term" value="F:ATP binding"/>
    <property type="evidence" value="ECO:0007669"/>
    <property type="project" value="UniProtKB-UniRule"/>
</dbReference>
<dbReference type="SUPFAM" id="SSF52335">
    <property type="entry name" value="Methylglyoxal synthase-like"/>
    <property type="match status" value="1"/>
</dbReference>
<evidence type="ECO:0000256" key="13">
    <source>
        <dbReference type="ARBA" id="ARBA00023211"/>
    </source>
</evidence>
<comment type="similarity">
    <text evidence="3 17">Belongs to the CarB family.</text>
</comment>
<reference evidence="20 21" key="1">
    <citation type="journal article" date="2015" name="Biotechnol. Bioeng.">
        <title>Genome sequence and phenotypic characterization of Caulobacter segnis.</title>
        <authorList>
            <person name="Patel S."/>
            <person name="Fletcher B."/>
            <person name="Scott D.C."/>
            <person name="Ely B."/>
        </authorList>
    </citation>
    <scope>NUCLEOTIDE SEQUENCE [LARGE SCALE GENOMIC DNA]</scope>
    <source>
        <strain evidence="20 21">ERI-2</strain>
    </source>
</reference>
<evidence type="ECO:0000256" key="5">
    <source>
        <dbReference type="ARBA" id="ARBA00022598"/>
    </source>
</evidence>
<dbReference type="FunFam" id="3.30.1490.20:FF:000001">
    <property type="entry name" value="Carbamoyl-phosphate synthase large chain"/>
    <property type="match status" value="1"/>
</dbReference>
<keyword evidence="8 17" id="KW-0677">Repeat</keyword>
<dbReference type="SUPFAM" id="SSF52440">
    <property type="entry name" value="PreATP-grasp domain"/>
    <property type="match status" value="2"/>
</dbReference>
<dbReference type="Gene3D" id="3.30.470.20">
    <property type="entry name" value="ATP-grasp fold, B domain"/>
    <property type="match status" value="2"/>
</dbReference>
<keyword evidence="13" id="KW-0464">Manganese</keyword>